<keyword evidence="2" id="KW-0175">Coiled coil</keyword>
<feature type="region of interest" description="Disordered" evidence="3">
    <location>
        <begin position="275"/>
        <end position="365"/>
    </location>
</feature>
<feature type="compositionally biased region" description="Basic residues" evidence="3">
    <location>
        <begin position="329"/>
        <end position="342"/>
    </location>
</feature>
<sequence>MSPVQQDFVNFDELLRGRFVGMLIGFRKTGSKMTAEMRDMINQLMGTNRAVEEGRRLVPYNHHTVCRAFLLGCCPHEILADTRLESLVACNKVHESAHKADYENAQKQRDHFYDIDGFERLEEAIRIVDKEIERTKEKLKKDCENEIDQAEILKTQMIGELGEKIGTTIVKMEALGNEGKVEEAMELSKTIEEYKRKKRDLENDVRTVLNTPQVRLRVCDMCGAQLSLMEHETRLADHYGGKMHCGMETIREQYSEMKKTVEGRRAEWKKVRLGLGSPRDDRNDRDRRDRDYRARERDYDSRDRERDRERDRDRDRNGDRLRDRDRERRRSRSPRRRSRSPRSTRDRDRDPRRNDRERRRSRDRR</sequence>
<evidence type="ECO:0000313" key="4">
    <source>
        <dbReference type="WBParaSite" id="maker-PairedContig_2998-snap-gene-0.17-mRNA-1"/>
    </source>
</evidence>
<evidence type="ECO:0000256" key="1">
    <source>
        <dbReference type="ARBA" id="ARBA00005655"/>
    </source>
</evidence>
<accession>A0A1I8ELQ5</accession>
<feature type="compositionally biased region" description="Basic and acidic residues" evidence="3">
    <location>
        <begin position="343"/>
        <end position="365"/>
    </location>
</feature>
<dbReference type="AlphaFoldDB" id="A0A1I8ELQ5"/>
<dbReference type="GO" id="GO:0005685">
    <property type="term" value="C:U1 snRNP"/>
    <property type="evidence" value="ECO:0007669"/>
    <property type="project" value="InterPro"/>
</dbReference>
<dbReference type="Pfam" id="PF03194">
    <property type="entry name" value="LUC7"/>
    <property type="match status" value="1"/>
</dbReference>
<evidence type="ECO:0008006" key="5">
    <source>
        <dbReference type="Google" id="ProtNLM"/>
    </source>
</evidence>
<dbReference type="GO" id="GO:0006376">
    <property type="term" value="P:mRNA splice site recognition"/>
    <property type="evidence" value="ECO:0007669"/>
    <property type="project" value="InterPro"/>
</dbReference>
<protein>
    <recommendedName>
        <fullName evidence="5">LUC7 domain-containing protein</fullName>
    </recommendedName>
</protein>
<proteinExistence type="inferred from homology"/>
<evidence type="ECO:0000256" key="3">
    <source>
        <dbReference type="SAM" id="MobiDB-lite"/>
    </source>
</evidence>
<comment type="similarity">
    <text evidence="1">Belongs to the Luc7 family.</text>
</comment>
<dbReference type="WBParaSite" id="maker-PairedContig_2998-snap-gene-0.17-mRNA-1">
    <property type="protein sequence ID" value="maker-PairedContig_2998-snap-gene-0.17-mRNA-1"/>
    <property type="gene ID" value="maker-PairedContig_2998-snap-gene-0.17"/>
</dbReference>
<organism evidence="4">
    <name type="scientific">Wuchereria bancrofti</name>
    <dbReference type="NCBI Taxonomy" id="6293"/>
    <lineage>
        <taxon>Eukaryota</taxon>
        <taxon>Metazoa</taxon>
        <taxon>Ecdysozoa</taxon>
        <taxon>Nematoda</taxon>
        <taxon>Chromadorea</taxon>
        <taxon>Rhabditida</taxon>
        <taxon>Spirurina</taxon>
        <taxon>Spiruromorpha</taxon>
        <taxon>Filarioidea</taxon>
        <taxon>Onchocercidae</taxon>
        <taxon>Wuchereria</taxon>
    </lineage>
</organism>
<dbReference type="GO" id="GO:0003729">
    <property type="term" value="F:mRNA binding"/>
    <property type="evidence" value="ECO:0007669"/>
    <property type="project" value="InterPro"/>
</dbReference>
<reference evidence="4" key="1">
    <citation type="submission" date="2016-11" db="UniProtKB">
        <authorList>
            <consortium name="WormBaseParasite"/>
        </authorList>
    </citation>
    <scope>IDENTIFICATION</scope>
    <source>
        <strain evidence="4">pt0022</strain>
    </source>
</reference>
<feature type="coiled-coil region" evidence="2">
    <location>
        <begin position="118"/>
        <end position="211"/>
    </location>
</feature>
<dbReference type="InterPro" id="IPR004882">
    <property type="entry name" value="Luc7-rel"/>
</dbReference>
<dbReference type="STRING" id="6293.A0A1I8ELQ5"/>
<name>A0A1I8ELQ5_WUCBA</name>
<feature type="compositionally biased region" description="Basic and acidic residues" evidence="3">
    <location>
        <begin position="278"/>
        <end position="328"/>
    </location>
</feature>
<dbReference type="PANTHER" id="PTHR12375">
    <property type="entry name" value="RNA-BINDING PROTEIN LUC7-RELATED"/>
    <property type="match status" value="1"/>
</dbReference>
<evidence type="ECO:0000256" key="2">
    <source>
        <dbReference type="SAM" id="Coils"/>
    </source>
</evidence>